<feature type="compositionally biased region" description="Basic and acidic residues" evidence="1">
    <location>
        <begin position="80"/>
        <end position="100"/>
    </location>
</feature>
<evidence type="ECO:0000256" key="1">
    <source>
        <dbReference type="SAM" id="MobiDB-lite"/>
    </source>
</evidence>
<feature type="compositionally biased region" description="Low complexity" evidence="1">
    <location>
        <begin position="50"/>
        <end position="59"/>
    </location>
</feature>
<accession>A0A183ENL6</accession>
<protein>
    <submittedName>
        <fullName evidence="2">SORBS1</fullName>
    </submittedName>
</protein>
<dbReference type="WBParaSite" id="GPUH_0002258401-mRNA-1">
    <property type="protein sequence ID" value="GPUH_0002258401-mRNA-1"/>
    <property type="gene ID" value="GPUH_0002258401"/>
</dbReference>
<proteinExistence type="predicted"/>
<name>A0A183ENL6_9BILA</name>
<organism evidence="2">
    <name type="scientific">Gongylonema pulchrum</name>
    <dbReference type="NCBI Taxonomy" id="637853"/>
    <lineage>
        <taxon>Eukaryota</taxon>
        <taxon>Metazoa</taxon>
        <taxon>Ecdysozoa</taxon>
        <taxon>Nematoda</taxon>
        <taxon>Chromadorea</taxon>
        <taxon>Rhabditida</taxon>
        <taxon>Spirurina</taxon>
        <taxon>Spiruromorpha</taxon>
        <taxon>Spiruroidea</taxon>
        <taxon>Gongylonematidae</taxon>
        <taxon>Gongylonema</taxon>
    </lineage>
</organism>
<feature type="region of interest" description="Disordered" evidence="1">
    <location>
        <begin position="1"/>
        <end position="103"/>
    </location>
</feature>
<dbReference type="AlphaFoldDB" id="A0A183ENL6"/>
<reference evidence="2" key="1">
    <citation type="submission" date="2016-06" db="UniProtKB">
        <authorList>
            <consortium name="WormBaseParasite"/>
        </authorList>
    </citation>
    <scope>IDENTIFICATION</scope>
</reference>
<evidence type="ECO:0000313" key="2">
    <source>
        <dbReference type="WBParaSite" id="GPUH_0002258401-mRNA-1"/>
    </source>
</evidence>
<sequence>LPITVQHSREKSSDSRSPPPEYPRSPDLLRKAEAKGVPVTVESSRHSSRWESSSQQSTSPMPWKSSLSRVTSHSPSVGSERSRKIDEYDPIAREKERESEQASAALIDKKDDRLGYTVAQYGNGGGAVAPGQTVSSRTFTGF</sequence>
<feature type="compositionally biased region" description="Polar residues" evidence="1">
    <location>
        <begin position="65"/>
        <end position="79"/>
    </location>
</feature>